<evidence type="ECO:0000313" key="5">
    <source>
        <dbReference type="Proteomes" id="UP000315131"/>
    </source>
</evidence>
<dbReference type="RefSeq" id="WP_143411095.1">
    <property type="nucleotide sequence ID" value="NZ_VHSF01000003.1"/>
</dbReference>
<dbReference type="Gene3D" id="3.90.550.10">
    <property type="entry name" value="Spore Coat Polysaccharide Biosynthesis Protein SpsA, Chain A"/>
    <property type="match status" value="1"/>
</dbReference>
<dbReference type="InterPro" id="IPR001173">
    <property type="entry name" value="Glyco_trans_2-like"/>
</dbReference>
<evidence type="ECO:0000313" key="4">
    <source>
        <dbReference type="EMBL" id="TRO63898.1"/>
    </source>
</evidence>
<dbReference type="Pfam" id="PF00535">
    <property type="entry name" value="Glycos_transf_2"/>
    <property type="match status" value="1"/>
</dbReference>
<organism evidence="4 5">
    <name type="scientific">Christiangramia sabulilitoris</name>
    <dbReference type="NCBI Taxonomy" id="2583991"/>
    <lineage>
        <taxon>Bacteria</taxon>
        <taxon>Pseudomonadati</taxon>
        <taxon>Bacteroidota</taxon>
        <taxon>Flavobacteriia</taxon>
        <taxon>Flavobacteriales</taxon>
        <taxon>Flavobacteriaceae</taxon>
        <taxon>Christiangramia</taxon>
    </lineage>
</organism>
<dbReference type="PANTHER" id="PTHR43685">
    <property type="entry name" value="GLYCOSYLTRANSFERASE"/>
    <property type="match status" value="1"/>
</dbReference>
<dbReference type="InterPro" id="IPR029044">
    <property type="entry name" value="Nucleotide-diphossugar_trans"/>
</dbReference>
<dbReference type="GO" id="GO:0016740">
    <property type="term" value="F:transferase activity"/>
    <property type="evidence" value="ECO:0007669"/>
    <property type="project" value="UniProtKB-KW"/>
</dbReference>
<dbReference type="PANTHER" id="PTHR43685:SF2">
    <property type="entry name" value="GLYCOSYLTRANSFERASE 2-LIKE DOMAIN-CONTAINING PROTEIN"/>
    <property type="match status" value="1"/>
</dbReference>
<dbReference type="SUPFAM" id="SSF53448">
    <property type="entry name" value="Nucleotide-diphospho-sugar transferases"/>
    <property type="match status" value="1"/>
</dbReference>
<comment type="caution">
    <text evidence="4">The sequence shown here is derived from an EMBL/GenBank/DDBJ whole genome shotgun (WGS) entry which is preliminary data.</text>
</comment>
<dbReference type="AlphaFoldDB" id="A0A550HZB6"/>
<keyword evidence="1 4" id="KW-0808">Transferase</keyword>
<accession>A0A550HZB6</accession>
<feature type="domain" description="Galactosyltransferase C-terminal" evidence="3">
    <location>
        <begin position="192"/>
        <end position="241"/>
    </location>
</feature>
<dbReference type="InterPro" id="IPR050834">
    <property type="entry name" value="Glycosyltransf_2"/>
</dbReference>
<evidence type="ECO:0000259" key="2">
    <source>
        <dbReference type="Pfam" id="PF00535"/>
    </source>
</evidence>
<dbReference type="Proteomes" id="UP000315131">
    <property type="component" value="Unassembled WGS sequence"/>
</dbReference>
<dbReference type="Pfam" id="PF02709">
    <property type="entry name" value="Glyco_transf_7C"/>
    <property type="match status" value="1"/>
</dbReference>
<sequence>MEDLHETTNFSLIVCTYSRADSVIQLMDSVATQSLYPNEILIIDASEDDRTEGLLSTKNYKSLLYYKVAEKNKGLTKQRNFGIGNANLSSEIICFLDDDIVLEEDYFKNLMGTYKLKPGAVAVGGRIVENGVWRETTETYKPGYDEFEKDGYVRKLGSRNVLRKKLGLLSNKPPGFMPEFSHGFSTGFLPPTGKIYPVEFFMGGVSSFRREIFEKVKFSEYFEGYGLYEDMDFCLRASKLGELYVNTSARVFHLHHESGRPDYFRYGKMVVQNGYYVWKLKYPDVKLKSQIKWYLITILLTVIRLKNGLFDGEKIAVNDFQGRIKALLTLRSRNSKIF</sequence>
<dbReference type="InterPro" id="IPR027791">
    <property type="entry name" value="Galactosyl_T_C"/>
</dbReference>
<gene>
    <name evidence="4" type="ORF">FGM01_10325</name>
</gene>
<protein>
    <submittedName>
        <fullName evidence="4">Glycosyltransferase family 2 protein</fullName>
    </submittedName>
</protein>
<evidence type="ECO:0000256" key="1">
    <source>
        <dbReference type="ARBA" id="ARBA00022679"/>
    </source>
</evidence>
<name>A0A550HZB6_9FLAO</name>
<evidence type="ECO:0000259" key="3">
    <source>
        <dbReference type="Pfam" id="PF02709"/>
    </source>
</evidence>
<dbReference type="OrthoDB" id="1493960at2"/>
<keyword evidence="5" id="KW-1185">Reference proteome</keyword>
<proteinExistence type="predicted"/>
<dbReference type="EMBL" id="VHSF01000003">
    <property type="protein sequence ID" value="TRO63898.1"/>
    <property type="molecule type" value="Genomic_DNA"/>
</dbReference>
<feature type="domain" description="Glycosyltransferase 2-like" evidence="2">
    <location>
        <begin position="11"/>
        <end position="152"/>
    </location>
</feature>
<reference evidence="4 5" key="1">
    <citation type="submission" date="2019-06" db="EMBL/GenBank/DDBJ databases">
        <title>Gramella sabulilitoris sp. nov., isolated from a marine sand.</title>
        <authorList>
            <person name="Yoon J.-H."/>
        </authorList>
    </citation>
    <scope>NUCLEOTIDE SEQUENCE [LARGE SCALE GENOMIC DNA]</scope>
    <source>
        <strain evidence="4 5">HSMS-1</strain>
    </source>
</reference>
<dbReference type="CDD" id="cd00761">
    <property type="entry name" value="Glyco_tranf_GTA_type"/>
    <property type="match status" value="1"/>
</dbReference>